<protein>
    <submittedName>
        <fullName evidence="1">Uncharacterized protein</fullName>
    </submittedName>
</protein>
<proteinExistence type="predicted"/>
<evidence type="ECO:0000313" key="2">
    <source>
        <dbReference type="Proteomes" id="UP001291623"/>
    </source>
</evidence>
<dbReference type="Proteomes" id="UP001291623">
    <property type="component" value="Unassembled WGS sequence"/>
</dbReference>
<gene>
    <name evidence="1" type="ORF">RND71_008044</name>
</gene>
<organism evidence="1 2">
    <name type="scientific">Anisodus tanguticus</name>
    <dbReference type="NCBI Taxonomy" id="243964"/>
    <lineage>
        <taxon>Eukaryota</taxon>
        <taxon>Viridiplantae</taxon>
        <taxon>Streptophyta</taxon>
        <taxon>Embryophyta</taxon>
        <taxon>Tracheophyta</taxon>
        <taxon>Spermatophyta</taxon>
        <taxon>Magnoliopsida</taxon>
        <taxon>eudicotyledons</taxon>
        <taxon>Gunneridae</taxon>
        <taxon>Pentapetalae</taxon>
        <taxon>asterids</taxon>
        <taxon>lamiids</taxon>
        <taxon>Solanales</taxon>
        <taxon>Solanaceae</taxon>
        <taxon>Solanoideae</taxon>
        <taxon>Hyoscyameae</taxon>
        <taxon>Anisodus</taxon>
    </lineage>
</organism>
<comment type="caution">
    <text evidence="1">The sequence shown here is derived from an EMBL/GenBank/DDBJ whole genome shotgun (WGS) entry which is preliminary data.</text>
</comment>
<evidence type="ECO:0000313" key="1">
    <source>
        <dbReference type="EMBL" id="KAK4372660.1"/>
    </source>
</evidence>
<dbReference type="AlphaFoldDB" id="A0AAE1SMH3"/>
<dbReference type="EMBL" id="JAVYJV010000004">
    <property type="protein sequence ID" value="KAK4372660.1"/>
    <property type="molecule type" value="Genomic_DNA"/>
</dbReference>
<keyword evidence="2" id="KW-1185">Reference proteome</keyword>
<accession>A0AAE1SMH3</accession>
<reference evidence="1" key="1">
    <citation type="submission" date="2023-12" db="EMBL/GenBank/DDBJ databases">
        <title>Genome assembly of Anisodus tanguticus.</title>
        <authorList>
            <person name="Wang Y.-J."/>
        </authorList>
    </citation>
    <scope>NUCLEOTIDE SEQUENCE</scope>
    <source>
        <strain evidence="1">KB-2021</strain>
        <tissue evidence="1">Leaf</tissue>
    </source>
</reference>
<name>A0AAE1SMH3_9SOLA</name>
<sequence length="149" mass="16943">MESAYELVPRKRPFTSGIEAVKDVLAFPFFRRDWVGVQCTACLAYALQAYIGYKIEKNALDGCPGIEKEGRFQRRKAMGRYQLRGANPSTRGLGWANLWCTGCYANSSAGQLSWYGRTAAKREILLYTSSRTRFLNRTSIGERCKHREV</sequence>